<dbReference type="EC" id="2.7.13.3" evidence="3"/>
<feature type="transmembrane region" description="Helical" evidence="11">
    <location>
        <begin position="92"/>
        <end position="112"/>
    </location>
</feature>
<dbReference type="AlphaFoldDB" id="A0A1B9F7D2"/>
<keyword evidence="16" id="KW-1185">Reference proteome</keyword>
<dbReference type="InterPro" id="IPR003661">
    <property type="entry name" value="HisK_dim/P_dom"/>
</dbReference>
<dbReference type="GO" id="GO:0000155">
    <property type="term" value="F:phosphorelay sensor kinase activity"/>
    <property type="evidence" value="ECO:0007669"/>
    <property type="project" value="InterPro"/>
</dbReference>
<dbReference type="PROSITE" id="PS50885">
    <property type="entry name" value="HAMP"/>
    <property type="match status" value="1"/>
</dbReference>
<dbReference type="SUPFAM" id="SSF47384">
    <property type="entry name" value="Homodimeric domain of signal transducing histidine kinase"/>
    <property type="match status" value="1"/>
</dbReference>
<dbReference type="InterPro" id="IPR036890">
    <property type="entry name" value="HATPase_C_sf"/>
</dbReference>
<evidence type="ECO:0000313" key="16">
    <source>
        <dbReference type="Proteomes" id="UP000093080"/>
    </source>
</evidence>
<dbReference type="SMART" id="SM00388">
    <property type="entry name" value="HisKA"/>
    <property type="match status" value="1"/>
</dbReference>
<feature type="coiled-coil region" evidence="10">
    <location>
        <begin position="368"/>
        <end position="406"/>
    </location>
</feature>
<dbReference type="GO" id="GO:0016020">
    <property type="term" value="C:membrane"/>
    <property type="evidence" value="ECO:0007669"/>
    <property type="project" value="UniProtKB-SubCell"/>
</dbReference>
<keyword evidence="4" id="KW-0597">Phosphoprotein</keyword>
<keyword evidence="10" id="KW-0175">Coiled coil</keyword>
<dbReference type="PRINTS" id="PR00344">
    <property type="entry name" value="BCTRLSENSOR"/>
</dbReference>
<feature type="transmembrane region" description="Helical" evidence="11">
    <location>
        <begin position="50"/>
        <end position="71"/>
    </location>
</feature>
<dbReference type="OrthoDB" id="9773941at2"/>
<dbReference type="GO" id="GO:0006355">
    <property type="term" value="P:regulation of DNA-templated transcription"/>
    <property type="evidence" value="ECO:0007669"/>
    <property type="project" value="InterPro"/>
</dbReference>
<evidence type="ECO:0000256" key="8">
    <source>
        <dbReference type="ARBA" id="ARBA00022840"/>
    </source>
</evidence>
<organism evidence="15 16">
    <name type="scientific">Dissulfuribacter thermophilus</name>
    <dbReference type="NCBI Taxonomy" id="1156395"/>
    <lineage>
        <taxon>Bacteria</taxon>
        <taxon>Pseudomonadati</taxon>
        <taxon>Thermodesulfobacteriota</taxon>
        <taxon>Dissulfuribacteria</taxon>
        <taxon>Dissulfuribacterales</taxon>
        <taxon>Dissulfuribacteraceae</taxon>
        <taxon>Dissulfuribacter</taxon>
    </lineage>
</organism>
<dbReference type="Gene3D" id="6.10.340.10">
    <property type="match status" value="1"/>
</dbReference>
<dbReference type="InterPro" id="IPR017232">
    <property type="entry name" value="NtrY"/>
</dbReference>
<dbReference type="Pfam" id="PF00672">
    <property type="entry name" value="HAMP"/>
    <property type="match status" value="1"/>
</dbReference>
<dbReference type="Gene3D" id="3.30.450.20">
    <property type="entry name" value="PAS domain"/>
    <property type="match status" value="1"/>
</dbReference>
<keyword evidence="8" id="KW-0067">ATP-binding</keyword>
<dbReference type="STRING" id="1156395.DBT_0747"/>
<gene>
    <name evidence="15" type="ORF">DBT_0747</name>
</gene>
<comment type="caution">
    <text evidence="15">The sequence shown here is derived from an EMBL/GenBank/DDBJ whole genome shotgun (WGS) entry which is preliminary data.</text>
</comment>
<comment type="subcellular location">
    <subcellularLocation>
        <location evidence="2">Membrane</location>
    </subcellularLocation>
</comment>
<comment type="catalytic activity">
    <reaction evidence="1">
        <text>ATP + protein L-histidine = ADP + protein N-phospho-L-histidine.</text>
        <dbReference type="EC" id="2.7.13.3"/>
    </reaction>
</comment>
<keyword evidence="7" id="KW-0418">Kinase</keyword>
<accession>A0A1B9F7D2</accession>
<evidence type="ECO:0000256" key="3">
    <source>
        <dbReference type="ARBA" id="ARBA00012438"/>
    </source>
</evidence>
<feature type="transmembrane region" description="Helical" evidence="11">
    <location>
        <begin position="18"/>
        <end position="38"/>
    </location>
</feature>
<dbReference type="InterPro" id="IPR035965">
    <property type="entry name" value="PAS-like_dom_sf"/>
</dbReference>
<evidence type="ECO:0000256" key="5">
    <source>
        <dbReference type="ARBA" id="ARBA00022679"/>
    </source>
</evidence>
<dbReference type="SUPFAM" id="SSF55874">
    <property type="entry name" value="ATPase domain of HSP90 chaperone/DNA topoisomerase II/histidine kinase"/>
    <property type="match status" value="1"/>
</dbReference>
<dbReference type="Pfam" id="PF02518">
    <property type="entry name" value="HATPase_c"/>
    <property type="match status" value="1"/>
</dbReference>
<dbReference type="SUPFAM" id="SSF158472">
    <property type="entry name" value="HAMP domain-like"/>
    <property type="match status" value="1"/>
</dbReference>
<dbReference type="SMART" id="SM00304">
    <property type="entry name" value="HAMP"/>
    <property type="match status" value="1"/>
</dbReference>
<keyword evidence="11" id="KW-0812">Transmembrane</keyword>
<keyword evidence="11" id="KW-0472">Membrane</keyword>
<dbReference type="RefSeq" id="WP_067616492.1">
    <property type="nucleotide sequence ID" value="NZ_MAGO01000003.1"/>
</dbReference>
<evidence type="ECO:0000256" key="9">
    <source>
        <dbReference type="ARBA" id="ARBA00023012"/>
    </source>
</evidence>
<dbReference type="PANTHER" id="PTHR43065">
    <property type="entry name" value="SENSOR HISTIDINE KINASE"/>
    <property type="match status" value="1"/>
</dbReference>
<dbReference type="NCBIfam" id="TIGR00229">
    <property type="entry name" value="sensory_box"/>
    <property type="match status" value="1"/>
</dbReference>
<evidence type="ECO:0000259" key="12">
    <source>
        <dbReference type="PROSITE" id="PS50109"/>
    </source>
</evidence>
<dbReference type="PIRSF" id="PIRSF037532">
    <property type="entry name" value="STHK_NtrY"/>
    <property type="match status" value="1"/>
</dbReference>
<keyword evidence="9" id="KW-0902">Two-component regulatory system</keyword>
<dbReference type="CDD" id="cd00130">
    <property type="entry name" value="PAS"/>
    <property type="match status" value="1"/>
</dbReference>
<dbReference type="CDD" id="cd00075">
    <property type="entry name" value="HATPase"/>
    <property type="match status" value="1"/>
</dbReference>
<keyword evidence="5" id="KW-0808">Transferase</keyword>
<feature type="domain" description="HAMP" evidence="14">
    <location>
        <begin position="335"/>
        <end position="387"/>
    </location>
</feature>
<proteinExistence type="predicted"/>
<dbReference type="SMART" id="SM00387">
    <property type="entry name" value="HATPase_c"/>
    <property type="match status" value="1"/>
</dbReference>
<dbReference type="GO" id="GO:0005524">
    <property type="term" value="F:ATP binding"/>
    <property type="evidence" value="ECO:0007669"/>
    <property type="project" value="UniProtKB-KW"/>
</dbReference>
<dbReference type="CDD" id="cd00082">
    <property type="entry name" value="HisKA"/>
    <property type="match status" value="1"/>
</dbReference>
<keyword evidence="6" id="KW-0547">Nucleotide-binding</keyword>
<dbReference type="PANTHER" id="PTHR43065:SF42">
    <property type="entry name" value="TWO-COMPONENT SENSOR PPRA"/>
    <property type="match status" value="1"/>
</dbReference>
<dbReference type="EMBL" id="MAGO01000003">
    <property type="protein sequence ID" value="OCC15822.1"/>
    <property type="molecule type" value="Genomic_DNA"/>
</dbReference>
<dbReference type="InterPro" id="IPR013767">
    <property type="entry name" value="PAS_fold"/>
</dbReference>
<feature type="domain" description="PAS" evidence="13">
    <location>
        <begin position="406"/>
        <end position="476"/>
    </location>
</feature>
<name>A0A1B9F7D2_9BACT</name>
<evidence type="ECO:0000256" key="4">
    <source>
        <dbReference type="ARBA" id="ARBA00022553"/>
    </source>
</evidence>
<evidence type="ECO:0000259" key="13">
    <source>
        <dbReference type="PROSITE" id="PS50112"/>
    </source>
</evidence>
<evidence type="ECO:0000256" key="11">
    <source>
        <dbReference type="SAM" id="Phobius"/>
    </source>
</evidence>
<protein>
    <recommendedName>
        <fullName evidence="3">histidine kinase</fullName>
        <ecNumber evidence="3">2.7.13.3</ecNumber>
    </recommendedName>
</protein>
<dbReference type="Pfam" id="PF00512">
    <property type="entry name" value="HisKA"/>
    <property type="match status" value="1"/>
</dbReference>
<dbReference type="Gene3D" id="3.30.565.10">
    <property type="entry name" value="Histidine kinase-like ATPase, C-terminal domain"/>
    <property type="match status" value="1"/>
</dbReference>
<dbReference type="SUPFAM" id="SSF55785">
    <property type="entry name" value="PYP-like sensor domain (PAS domain)"/>
    <property type="match status" value="1"/>
</dbReference>
<evidence type="ECO:0000256" key="6">
    <source>
        <dbReference type="ARBA" id="ARBA00022741"/>
    </source>
</evidence>
<dbReference type="Pfam" id="PF00989">
    <property type="entry name" value="PAS"/>
    <property type="match status" value="1"/>
</dbReference>
<evidence type="ECO:0000256" key="2">
    <source>
        <dbReference type="ARBA" id="ARBA00004370"/>
    </source>
</evidence>
<dbReference type="PROSITE" id="PS50109">
    <property type="entry name" value="HIS_KIN"/>
    <property type="match status" value="1"/>
</dbReference>
<evidence type="ECO:0000313" key="15">
    <source>
        <dbReference type="EMBL" id="OCC15822.1"/>
    </source>
</evidence>
<dbReference type="InterPro" id="IPR003594">
    <property type="entry name" value="HATPase_dom"/>
</dbReference>
<evidence type="ECO:0000256" key="10">
    <source>
        <dbReference type="SAM" id="Coils"/>
    </source>
</evidence>
<dbReference type="InterPro" id="IPR036097">
    <property type="entry name" value="HisK_dim/P_sf"/>
</dbReference>
<dbReference type="InterPro" id="IPR004358">
    <property type="entry name" value="Sig_transdc_His_kin-like_C"/>
</dbReference>
<evidence type="ECO:0000256" key="1">
    <source>
        <dbReference type="ARBA" id="ARBA00000085"/>
    </source>
</evidence>
<dbReference type="InterPro" id="IPR003660">
    <property type="entry name" value="HAMP_dom"/>
</dbReference>
<evidence type="ECO:0000256" key="7">
    <source>
        <dbReference type="ARBA" id="ARBA00022777"/>
    </source>
</evidence>
<dbReference type="SMART" id="SM00091">
    <property type="entry name" value="PAS"/>
    <property type="match status" value="1"/>
</dbReference>
<dbReference type="InterPro" id="IPR000014">
    <property type="entry name" value="PAS"/>
</dbReference>
<dbReference type="InterPro" id="IPR005467">
    <property type="entry name" value="His_kinase_dom"/>
</dbReference>
<feature type="domain" description="Histidine kinase" evidence="12">
    <location>
        <begin position="537"/>
        <end position="763"/>
    </location>
</feature>
<keyword evidence="11" id="KW-1133">Transmembrane helix</keyword>
<dbReference type="PROSITE" id="PS50112">
    <property type="entry name" value="PAS"/>
    <property type="match status" value="1"/>
</dbReference>
<dbReference type="Proteomes" id="UP000093080">
    <property type="component" value="Unassembled WGS sequence"/>
</dbReference>
<reference evidence="15 16" key="1">
    <citation type="submission" date="2016-06" db="EMBL/GenBank/DDBJ databases">
        <title>Respiratory ammonification of nitrate coupled to the oxidation of elemental sulfur in deep-sea autotrophic thermophilic bacteria.</title>
        <authorList>
            <person name="Slobodkina G.B."/>
            <person name="Mardanov A.V."/>
            <person name="Ravin N.V."/>
            <person name="Frolova A.A."/>
            <person name="Viryasiv M.B."/>
            <person name="Chernyh N.A."/>
            <person name="Bonch-Osmolovskaya E.A."/>
            <person name="Slobodkin A.I."/>
        </authorList>
    </citation>
    <scope>NUCLEOTIDE SEQUENCE [LARGE SCALE GENOMIC DNA]</scope>
    <source>
        <strain evidence="15 16">S69</strain>
    </source>
</reference>
<dbReference type="Gene3D" id="1.10.287.130">
    <property type="match status" value="1"/>
</dbReference>
<feature type="transmembrane region" description="Helical" evidence="11">
    <location>
        <begin position="311"/>
        <end position="331"/>
    </location>
</feature>
<dbReference type="CDD" id="cd06225">
    <property type="entry name" value="HAMP"/>
    <property type="match status" value="1"/>
</dbReference>
<evidence type="ECO:0000259" key="14">
    <source>
        <dbReference type="PROSITE" id="PS50885"/>
    </source>
</evidence>
<sequence length="774" mass="87736">MKSGLDISEIKRRKRERFIIAISLLLVICLGFIEYRLIAGRSSLPPSGNLLIFAIINLNILLILLIIYLTIRNIVKLVFEDKARLFGAKLRTKLVTAFIFLSLIPTAVLFIVSMQFVNTSLRLWFDERIERSLEDAIFIGRTYYDEKENWLRDVAVVLSESLSFKCLNEASILDKKCIREWLEAPQNIWAGRSIEVARSLHIIEILDPKGNVIFSRRSLSLVDQLPELPQEQLKKILTSKQMDIFSTELETGELLEAIVPLGMGKGDEAQGALVVGYLMPQKVSHLLSAIKKGYEEYQALKLYKDPLRTTILITLFLITLLIIFVAVWFGFRLARHITEPVQALAEATYRIAQGDLDFSLEARGKDELNSLVRAFNTMTQELKEAKRRAEKASLELKRSYRELEQRQRYIEIILQNVATGVISIDRTGIVRTMNRSAELILGISADEIVGKPYSELLTPIQAQEFDQIRRDLISSSKGLVQRPMRIKVGDKDISLIVTFTVLRDQNGRSHGVVVVFDDLTELEKIQRMAAWREVARRIAHEVKNPLTPIQLNAQRLQRKYSDRFDSEEKAVFQRCLNTIVNQVEELKRLVNEFSSFARMPRLRPRATDLKALAEEVAFMYKESHPRCEFQVLVKDDDLPLIEADPDQLKRALINLVENAVYAMPDGGTVSITLSTSSTNSQAPDHQSASEQDEVVIEVSDTGLGIPKEDRSRLFEPYFSKRKGGTGLGLAIVNSIVTDHGGKITVEENVPSGTRFIIRLPRKAPSNGKNSTSSR</sequence>